<dbReference type="SUPFAM" id="SSF53254">
    <property type="entry name" value="Phosphoglycerate mutase-like"/>
    <property type="match status" value="1"/>
</dbReference>
<dbReference type="InterPro" id="IPR016274">
    <property type="entry name" value="Histidine_acid_Pase_euk"/>
</dbReference>
<evidence type="ECO:0000256" key="7">
    <source>
        <dbReference type="ARBA" id="ARBA00022729"/>
    </source>
</evidence>
<evidence type="ECO:0000256" key="15">
    <source>
        <dbReference type="ARBA" id="ARBA00043832"/>
    </source>
</evidence>
<evidence type="ECO:0000256" key="8">
    <source>
        <dbReference type="ARBA" id="ARBA00022801"/>
    </source>
</evidence>
<keyword evidence="9 17" id="KW-0472">Membrane</keyword>
<feature type="disulfide bond" evidence="16">
    <location>
        <begin position="418"/>
        <end position="423"/>
    </location>
</feature>
<dbReference type="Pfam" id="PF00328">
    <property type="entry name" value="His_Phos_2"/>
    <property type="match status" value="1"/>
</dbReference>
<comment type="catalytic activity">
    <reaction evidence="12">
        <text>1D-myo-inositol 1,2,5,6-tetrakisphosphate + H2O = 1D-myo-inositol 1,2,6-trisphosphate + phosphate</text>
        <dbReference type="Rhea" id="RHEA:77119"/>
        <dbReference type="ChEBI" id="CHEBI:15377"/>
        <dbReference type="ChEBI" id="CHEBI:43474"/>
        <dbReference type="ChEBI" id="CHEBI:195535"/>
        <dbReference type="ChEBI" id="CHEBI:195537"/>
        <dbReference type="EC" id="3.1.3.62"/>
    </reaction>
    <physiologicalReaction direction="left-to-right" evidence="12">
        <dbReference type="Rhea" id="RHEA:77120"/>
    </physiologicalReaction>
</comment>
<dbReference type="EC" id="3.1.3.62" evidence="4"/>
<keyword evidence="16" id="KW-1015">Disulfide bond</keyword>
<feature type="chain" id="PRO_5044560189" description="Multiple inositol polyphosphate phosphatase 1" evidence="18">
    <location>
        <begin position="21"/>
        <end position="471"/>
    </location>
</feature>
<evidence type="ECO:0000256" key="13">
    <source>
        <dbReference type="ARBA" id="ARBA00043671"/>
    </source>
</evidence>
<evidence type="ECO:0000256" key="10">
    <source>
        <dbReference type="ARBA" id="ARBA00023180"/>
    </source>
</evidence>
<dbReference type="AlphaFoldDB" id="A0A1I8MCF2"/>
<dbReference type="PANTHER" id="PTHR20963:SF8">
    <property type="entry name" value="MULTIPLE INOSITOL POLYPHOSPHATE PHOSPHATASE 1"/>
    <property type="match status" value="1"/>
</dbReference>
<feature type="disulfide bond" evidence="16">
    <location>
        <begin position="61"/>
        <end position="394"/>
    </location>
</feature>
<evidence type="ECO:0000256" key="2">
    <source>
        <dbReference type="ARBA" id="ARBA00008422"/>
    </source>
</evidence>
<evidence type="ECO:0000256" key="14">
    <source>
        <dbReference type="ARBA" id="ARBA00043691"/>
    </source>
</evidence>
<dbReference type="OrthoDB" id="6509975at2759"/>
<evidence type="ECO:0000256" key="5">
    <source>
        <dbReference type="ARBA" id="ARBA00018097"/>
    </source>
</evidence>
<dbReference type="PIRSF" id="PIRSF000894">
    <property type="entry name" value="Acid_phosphatase"/>
    <property type="match status" value="1"/>
</dbReference>
<dbReference type="Proteomes" id="UP001652621">
    <property type="component" value="Unplaced"/>
</dbReference>
<dbReference type="GO" id="GO:0003993">
    <property type="term" value="F:acid phosphatase activity"/>
    <property type="evidence" value="ECO:0007669"/>
    <property type="project" value="TreeGrafter"/>
</dbReference>
<evidence type="ECO:0000256" key="18">
    <source>
        <dbReference type="SAM" id="SignalP"/>
    </source>
</evidence>
<feature type="signal peptide" evidence="18">
    <location>
        <begin position="1"/>
        <end position="20"/>
    </location>
</feature>
<reference evidence="21" key="2">
    <citation type="submission" date="2025-05" db="UniProtKB">
        <authorList>
            <consortium name="RefSeq"/>
        </authorList>
    </citation>
    <scope>IDENTIFICATION</scope>
    <source>
        <strain evidence="21">Aabys</strain>
        <tissue evidence="21">Whole body</tissue>
    </source>
</reference>
<accession>A0A1I8MCF2</accession>
<dbReference type="PANTHER" id="PTHR20963">
    <property type="entry name" value="MULTIPLE INOSITOL POLYPHOSPHATE PHOSPHATASE-RELATED"/>
    <property type="match status" value="1"/>
</dbReference>
<protein>
    <recommendedName>
        <fullName evidence="5">Multiple inositol polyphosphate phosphatase 1</fullName>
        <ecNumber evidence="4">3.1.3.62</ecNumber>
        <ecNumber evidence="3">3.1.3.80</ecNumber>
    </recommendedName>
    <alternativeName>
        <fullName evidence="11">2,3-bisphosphoglycerate 3-phosphatase</fullName>
    </alternativeName>
</protein>
<dbReference type="RefSeq" id="XP_058987574.1">
    <property type="nucleotide sequence ID" value="XM_059131591.1"/>
</dbReference>
<keyword evidence="7 18" id="KW-0732">Signal</keyword>
<comment type="subcellular location">
    <subcellularLocation>
        <location evidence="1">Cell membrane</location>
    </subcellularLocation>
</comment>
<dbReference type="EC" id="3.1.3.80" evidence="3"/>
<evidence type="ECO:0000256" key="4">
    <source>
        <dbReference type="ARBA" id="ARBA00013040"/>
    </source>
</evidence>
<keyword evidence="17" id="KW-0812">Transmembrane</keyword>
<dbReference type="FunFam" id="3.40.50.1240:FF:000014">
    <property type="entry name" value="Multiple inositol polyphosphate phosphatase 1"/>
    <property type="match status" value="1"/>
</dbReference>
<dbReference type="GO" id="GO:0005886">
    <property type="term" value="C:plasma membrane"/>
    <property type="evidence" value="ECO:0007669"/>
    <property type="project" value="UniProtKB-SubCell"/>
</dbReference>
<dbReference type="STRING" id="7370.A0A1I8MCF2"/>
<keyword evidence="10" id="KW-0325">Glycoprotein</keyword>
<proteinExistence type="inferred from homology"/>
<dbReference type="VEuPathDB" id="VectorBase:MDOA003471"/>
<evidence type="ECO:0000256" key="17">
    <source>
        <dbReference type="SAM" id="Phobius"/>
    </source>
</evidence>
<keyword evidence="17" id="KW-1133">Transmembrane helix</keyword>
<evidence type="ECO:0000313" key="20">
    <source>
        <dbReference type="Proteomes" id="UP001652621"/>
    </source>
</evidence>
<evidence type="ECO:0000256" key="6">
    <source>
        <dbReference type="ARBA" id="ARBA00022475"/>
    </source>
</evidence>
<evidence type="ECO:0000256" key="3">
    <source>
        <dbReference type="ARBA" id="ARBA00012976"/>
    </source>
</evidence>
<comment type="catalytic activity">
    <reaction evidence="14">
        <text>1D-myo-inositol hexakisphosphate + H2O = 1D-myo-inositol 1,2,4,5,6-pentakisphosphate + phosphate</text>
        <dbReference type="Rhea" id="RHEA:16989"/>
        <dbReference type="ChEBI" id="CHEBI:15377"/>
        <dbReference type="ChEBI" id="CHEBI:43474"/>
        <dbReference type="ChEBI" id="CHEBI:57798"/>
        <dbReference type="ChEBI" id="CHEBI:58130"/>
        <dbReference type="EC" id="3.1.3.62"/>
    </reaction>
    <physiologicalReaction direction="left-to-right" evidence="14">
        <dbReference type="Rhea" id="RHEA:16990"/>
    </physiologicalReaction>
</comment>
<dbReference type="Gene3D" id="3.40.50.1240">
    <property type="entry name" value="Phosphoglycerate mutase-like"/>
    <property type="match status" value="1"/>
</dbReference>
<dbReference type="EnsemblMetazoa" id="MDOA003471-RA">
    <property type="protein sequence ID" value="MDOA003471-PA"/>
    <property type="gene ID" value="MDOA003471"/>
</dbReference>
<evidence type="ECO:0000256" key="1">
    <source>
        <dbReference type="ARBA" id="ARBA00004236"/>
    </source>
</evidence>
<dbReference type="InterPro" id="IPR029033">
    <property type="entry name" value="His_PPase_superfam"/>
</dbReference>
<dbReference type="GO" id="GO:0052745">
    <property type="term" value="F:inositol phosphate phosphatase activity"/>
    <property type="evidence" value="ECO:0007669"/>
    <property type="project" value="TreeGrafter"/>
</dbReference>
<evidence type="ECO:0000313" key="19">
    <source>
        <dbReference type="EnsemblMetazoa" id="MDOA003471-PA"/>
    </source>
</evidence>
<evidence type="ECO:0000256" key="9">
    <source>
        <dbReference type="ARBA" id="ARBA00023136"/>
    </source>
</evidence>
<comment type="similarity">
    <text evidence="2">Belongs to the histidine acid phosphatase family. MINPP1 subfamily.</text>
</comment>
<keyword evidence="20" id="KW-1185">Reference proteome</keyword>
<dbReference type="VEuPathDB" id="VectorBase:MDOMA2_004485"/>
<reference evidence="19" key="1">
    <citation type="submission" date="2020-05" db="UniProtKB">
        <authorList>
            <consortium name="EnsemblMetazoa"/>
        </authorList>
    </citation>
    <scope>IDENTIFICATION</scope>
    <source>
        <strain evidence="19">Aabys</strain>
    </source>
</reference>
<keyword evidence="8" id="KW-0378">Hydrolase</keyword>
<evidence type="ECO:0000256" key="16">
    <source>
        <dbReference type="PIRSR" id="PIRSR000894-2"/>
    </source>
</evidence>
<feature type="transmembrane region" description="Helical" evidence="17">
    <location>
        <begin position="448"/>
        <end position="468"/>
    </location>
</feature>
<sequence>MKSPLITACLLALAIVQIGAQDDYCFGKDNSRPQTRHFTSKTAYQIAKSSNIEKQYLVPGCTAQKMWIFHRHGTRLPSKSTIQKAPRLEQLRDLIAGNYGKRSDLPANTSTLCMEDLIALKMWKWNTSITDDMENYLTSQGYEDLRGTAKTYQKYFPEVLIKEYDHEHFMFRHTDTQRTTESFKAFTEGLFGANSGAVAEDIPEKDLLLRPYDYCTSWSSQNYKNAGSESDKFRNMALWNKTLADVSARLGFKYTLDASDIELMYDMCRYEQAWQVDRTSVWCAAFLPEQVTVFEYEDDLRYFYKSGYGNAANSRLNCRAAQDMLKHLSSKTAPNVVSYFGHSTGVQTLINALGINKDEVPLLASNYDQQGNRKWATSKIDPFAANFVAVKYECEADTENKEKAIFFLNQDAVDLSWCKVGLCNWNEVLDRYSHLLNADCESYYCGDGANAIGISLGALLMTAVVYLINLM</sequence>
<keyword evidence="6" id="KW-1003">Cell membrane</keyword>
<comment type="catalytic activity">
    <reaction evidence="15">
        <text>(2R)-2,3-bisphosphoglycerate + H2O = (2R)-2-phosphoglycerate + phosphate</text>
        <dbReference type="Rhea" id="RHEA:27381"/>
        <dbReference type="ChEBI" id="CHEBI:15377"/>
        <dbReference type="ChEBI" id="CHEBI:43474"/>
        <dbReference type="ChEBI" id="CHEBI:58248"/>
        <dbReference type="ChEBI" id="CHEBI:58289"/>
        <dbReference type="EC" id="3.1.3.80"/>
    </reaction>
    <physiologicalReaction direction="left-to-right" evidence="15">
        <dbReference type="Rhea" id="RHEA:27382"/>
    </physiologicalReaction>
</comment>
<evidence type="ECO:0000313" key="21">
    <source>
        <dbReference type="RefSeq" id="XP_058987574.1"/>
    </source>
</evidence>
<name>A0A1I8MCF2_MUSDO</name>
<dbReference type="eggNOG" id="KOG1382">
    <property type="taxonomic scope" value="Eukaryota"/>
</dbReference>
<evidence type="ECO:0000256" key="12">
    <source>
        <dbReference type="ARBA" id="ARBA00043668"/>
    </source>
</evidence>
<gene>
    <name evidence="19" type="primary">101897926</name>
    <name evidence="21" type="synonym">LOC101897926</name>
</gene>
<dbReference type="GO" id="GO:0034417">
    <property type="term" value="F:bisphosphoglycerate 3-phosphatase activity"/>
    <property type="evidence" value="ECO:0007669"/>
    <property type="project" value="UniProtKB-EC"/>
</dbReference>
<feature type="disulfide bond" evidence="16">
    <location>
        <begin position="268"/>
        <end position="283"/>
    </location>
</feature>
<comment type="catalytic activity">
    <reaction evidence="13">
        <text>1D-myo-inositol 1,2,4,5,6-pentakisphosphate + H2O = 1D-myo-inositol 1,2,5,6-tetrakisphosphate + phosphate</text>
        <dbReference type="Rhea" id="RHEA:77115"/>
        <dbReference type="ChEBI" id="CHEBI:15377"/>
        <dbReference type="ChEBI" id="CHEBI:43474"/>
        <dbReference type="ChEBI" id="CHEBI:57798"/>
        <dbReference type="ChEBI" id="CHEBI:195535"/>
        <dbReference type="EC" id="3.1.3.62"/>
    </reaction>
    <physiologicalReaction direction="left-to-right" evidence="13">
        <dbReference type="Rhea" id="RHEA:77116"/>
    </physiologicalReaction>
</comment>
<dbReference type="InterPro" id="IPR000560">
    <property type="entry name" value="His_Pase_clade-2"/>
</dbReference>
<organism evidence="19">
    <name type="scientific">Musca domestica</name>
    <name type="common">House fly</name>
    <dbReference type="NCBI Taxonomy" id="7370"/>
    <lineage>
        <taxon>Eukaryota</taxon>
        <taxon>Metazoa</taxon>
        <taxon>Ecdysozoa</taxon>
        <taxon>Arthropoda</taxon>
        <taxon>Hexapoda</taxon>
        <taxon>Insecta</taxon>
        <taxon>Pterygota</taxon>
        <taxon>Neoptera</taxon>
        <taxon>Endopterygota</taxon>
        <taxon>Diptera</taxon>
        <taxon>Brachycera</taxon>
        <taxon>Muscomorpha</taxon>
        <taxon>Muscoidea</taxon>
        <taxon>Muscidae</taxon>
        <taxon>Musca</taxon>
    </lineage>
</organism>
<evidence type="ECO:0000256" key="11">
    <source>
        <dbReference type="ARBA" id="ARBA00031642"/>
    </source>
</evidence>
<dbReference type="CDD" id="cd07061">
    <property type="entry name" value="HP_HAP_like"/>
    <property type="match status" value="1"/>
</dbReference>